<organism evidence="1 2">
    <name type="scientific">Massilia agilis</name>
    <dbReference type="NCBI Taxonomy" id="1811226"/>
    <lineage>
        <taxon>Bacteria</taxon>
        <taxon>Pseudomonadati</taxon>
        <taxon>Pseudomonadota</taxon>
        <taxon>Betaproteobacteria</taxon>
        <taxon>Burkholderiales</taxon>
        <taxon>Oxalobacteraceae</taxon>
        <taxon>Telluria group</taxon>
        <taxon>Massilia</taxon>
    </lineage>
</organism>
<evidence type="ECO:0000313" key="2">
    <source>
        <dbReference type="Proteomes" id="UP001206126"/>
    </source>
</evidence>
<proteinExistence type="predicted"/>
<accession>A0ABT2D5C4</accession>
<dbReference type="Proteomes" id="UP001206126">
    <property type="component" value="Unassembled WGS sequence"/>
</dbReference>
<comment type="caution">
    <text evidence="1">The sequence shown here is derived from an EMBL/GenBank/DDBJ whole genome shotgun (WGS) entry which is preliminary data.</text>
</comment>
<protein>
    <submittedName>
        <fullName evidence="1">Uncharacterized protein</fullName>
    </submittedName>
</protein>
<dbReference type="RefSeq" id="WP_258820303.1">
    <property type="nucleotide sequence ID" value="NZ_JANUHB010000001.1"/>
</dbReference>
<gene>
    <name evidence="1" type="ORF">NX774_01070</name>
</gene>
<sequence>MTASFVLSYQETEPGLGLLQASLNRPSLHTFIECEISVAQLEEWLAVVSNFVNDGRAEQCEISAGAINEYPRTSGFHCSIARENLKFLVRINARDACLKFGNIDCCLQASGYFVTELGLIDSFRFQLTQLVRNRCGNAVLEEAGSFSLSY</sequence>
<dbReference type="EMBL" id="JANUHB010000001">
    <property type="protein sequence ID" value="MCS0806514.1"/>
    <property type="molecule type" value="Genomic_DNA"/>
</dbReference>
<keyword evidence="2" id="KW-1185">Reference proteome</keyword>
<reference evidence="1 2" key="1">
    <citation type="submission" date="2022-08" db="EMBL/GenBank/DDBJ databases">
        <title>Reclassification of Massilia species as members of the genera Telluria, Duganella, Pseudoduganella, Mokoshia gen. nov. and Zemynaea gen. nov. using orthogonal and non-orthogonal genome-based approaches.</title>
        <authorList>
            <person name="Bowman J.P."/>
        </authorList>
    </citation>
    <scope>NUCLEOTIDE SEQUENCE [LARGE SCALE GENOMIC DNA]</scope>
    <source>
        <strain evidence="1 2">JCM 31605</strain>
    </source>
</reference>
<evidence type="ECO:0000313" key="1">
    <source>
        <dbReference type="EMBL" id="MCS0806514.1"/>
    </source>
</evidence>
<name>A0ABT2D5C4_9BURK</name>